<organism evidence="2 3">
    <name type="scientific">Cavenderia fasciculata</name>
    <name type="common">Slime mold</name>
    <name type="synonym">Dictyostelium fasciculatum</name>
    <dbReference type="NCBI Taxonomy" id="261658"/>
    <lineage>
        <taxon>Eukaryota</taxon>
        <taxon>Amoebozoa</taxon>
        <taxon>Evosea</taxon>
        <taxon>Eumycetozoa</taxon>
        <taxon>Dictyostelia</taxon>
        <taxon>Acytosteliales</taxon>
        <taxon>Cavenderiaceae</taxon>
        <taxon>Cavenderia</taxon>
    </lineage>
</organism>
<dbReference type="STRING" id="1054147.F4PKT5"/>
<dbReference type="PROSITE" id="PS50053">
    <property type="entry name" value="UBIQUITIN_2"/>
    <property type="match status" value="1"/>
</dbReference>
<evidence type="ECO:0000259" key="1">
    <source>
        <dbReference type="PROSITE" id="PS50053"/>
    </source>
</evidence>
<dbReference type="GeneID" id="14876315"/>
<reference evidence="3" key="1">
    <citation type="journal article" date="2011" name="Genome Res.">
        <title>Phylogeny-wide analysis of social amoeba genomes highlights ancient origins for complex intercellular communication.</title>
        <authorList>
            <person name="Heidel A.J."/>
            <person name="Lawal H.M."/>
            <person name="Felder M."/>
            <person name="Schilde C."/>
            <person name="Helps N.R."/>
            <person name="Tunggal B."/>
            <person name="Rivero F."/>
            <person name="John U."/>
            <person name="Schleicher M."/>
            <person name="Eichinger L."/>
            <person name="Platzer M."/>
            <person name="Noegel A.A."/>
            <person name="Schaap P."/>
            <person name="Gloeckner G."/>
        </authorList>
    </citation>
    <scope>NUCLEOTIDE SEQUENCE [LARGE SCALE GENOMIC DNA]</scope>
    <source>
        <strain evidence="3">SH3</strain>
    </source>
</reference>
<evidence type="ECO:0000313" key="2">
    <source>
        <dbReference type="EMBL" id="EGG24209.1"/>
    </source>
</evidence>
<name>F4PKT5_CACFS</name>
<dbReference type="OMA" id="IQVEDND"/>
<dbReference type="SUPFAM" id="SSF54236">
    <property type="entry name" value="Ubiquitin-like"/>
    <property type="match status" value="1"/>
</dbReference>
<dbReference type="KEGG" id="dfa:DFA_06356"/>
<dbReference type="Pfam" id="PF00240">
    <property type="entry name" value="ubiquitin"/>
    <property type="match status" value="1"/>
</dbReference>
<dbReference type="AlphaFoldDB" id="F4PKT5"/>
<dbReference type="PRINTS" id="PR00348">
    <property type="entry name" value="UBIQUITIN"/>
</dbReference>
<evidence type="ECO:0000313" key="3">
    <source>
        <dbReference type="Proteomes" id="UP000007797"/>
    </source>
</evidence>
<dbReference type="InterPro" id="IPR019956">
    <property type="entry name" value="Ubiquitin_dom"/>
</dbReference>
<dbReference type="EMBL" id="GL883007">
    <property type="protein sequence ID" value="EGG24209.1"/>
    <property type="molecule type" value="Genomic_DNA"/>
</dbReference>
<accession>F4PKT5</accession>
<sequence length="101" mass="11035">MKVHCPTLEKTIDIQVEDNDKLIDVKHQIYDKTGTPPAHQLLGFEGSKVFSKRNDKKKISSLHLDNNSNITMIYSMAGGCDCCGIGCDICGCGGNCRCSIL</sequence>
<dbReference type="RefSeq" id="XP_004362060.1">
    <property type="nucleotide sequence ID" value="XM_004362003.1"/>
</dbReference>
<keyword evidence="3" id="KW-1185">Reference proteome</keyword>
<protein>
    <recommendedName>
        <fullName evidence="1">Ubiquitin-like domain-containing protein</fullName>
    </recommendedName>
</protein>
<dbReference type="Gene3D" id="3.10.20.90">
    <property type="entry name" value="Phosphatidylinositol 3-kinase Catalytic Subunit, Chain A, domain 1"/>
    <property type="match status" value="1"/>
</dbReference>
<dbReference type="OrthoDB" id="18713at2759"/>
<gene>
    <name evidence="2" type="ORF">DFA_06356</name>
</gene>
<dbReference type="Proteomes" id="UP000007797">
    <property type="component" value="Unassembled WGS sequence"/>
</dbReference>
<proteinExistence type="predicted"/>
<dbReference type="InterPro" id="IPR000626">
    <property type="entry name" value="Ubiquitin-like_dom"/>
</dbReference>
<dbReference type="InterPro" id="IPR029071">
    <property type="entry name" value="Ubiquitin-like_domsf"/>
</dbReference>
<feature type="domain" description="Ubiquitin-like" evidence="1">
    <location>
        <begin position="1"/>
        <end position="79"/>
    </location>
</feature>